<reference evidence="1 2" key="1">
    <citation type="submission" date="2016-10" db="EMBL/GenBank/DDBJ databases">
        <authorList>
            <person name="de Groot N.N."/>
        </authorList>
    </citation>
    <scope>NUCLEOTIDE SEQUENCE [LARGE SCALE GENOMIC DNA]</scope>
    <source>
        <strain evidence="1 2">DSM 23310</strain>
    </source>
</reference>
<sequence length="180" mass="19005">MAVYYQPGYRPSKCKCGKQDCDCHSSIDCRPDKIISNCNNLTGASGVSIVAIGETITPRNIGSLSITGLKCFKRPSIRLDITAIITLNAALAVDTVITFRVFKRCGNEPETEIQSFEVAPGIALVAGASIPVAFSICDHNICLSQCCTYRVTVEATAAVALAAALNINQGTISALATDLC</sequence>
<dbReference type="OrthoDB" id="1912442at2"/>
<keyword evidence="2" id="KW-1185">Reference proteome</keyword>
<dbReference type="InterPro" id="IPR027972">
    <property type="entry name" value="DUF4489"/>
</dbReference>
<accession>A0A1H2SKI4</accession>
<gene>
    <name evidence="1" type="ORF">SAMN05660923_00473</name>
</gene>
<proteinExistence type="predicted"/>
<evidence type="ECO:0008006" key="3">
    <source>
        <dbReference type="Google" id="ProtNLM"/>
    </source>
</evidence>
<dbReference type="EMBL" id="FNNG01000002">
    <property type="protein sequence ID" value="SDW32048.1"/>
    <property type="molecule type" value="Genomic_DNA"/>
</dbReference>
<dbReference type="RefSeq" id="WP_093750502.1">
    <property type="nucleotide sequence ID" value="NZ_BSYN01000002.1"/>
</dbReference>
<protein>
    <recommendedName>
        <fullName evidence="3">DUF4489 domain-containing protein</fullName>
    </recommendedName>
</protein>
<dbReference type="Proteomes" id="UP000198828">
    <property type="component" value="Unassembled WGS sequence"/>
</dbReference>
<organism evidence="1 2">
    <name type="scientific">Tepidimicrobium xylanilyticum</name>
    <dbReference type="NCBI Taxonomy" id="1123352"/>
    <lineage>
        <taxon>Bacteria</taxon>
        <taxon>Bacillati</taxon>
        <taxon>Bacillota</taxon>
        <taxon>Tissierellia</taxon>
        <taxon>Tissierellales</taxon>
        <taxon>Tepidimicrobiaceae</taxon>
        <taxon>Tepidimicrobium</taxon>
    </lineage>
</organism>
<evidence type="ECO:0000313" key="1">
    <source>
        <dbReference type="EMBL" id="SDW32048.1"/>
    </source>
</evidence>
<name>A0A1H2SKI4_9FIRM</name>
<dbReference type="AlphaFoldDB" id="A0A1H2SKI4"/>
<dbReference type="Pfam" id="PF14879">
    <property type="entry name" value="DUF4489"/>
    <property type="match status" value="1"/>
</dbReference>
<evidence type="ECO:0000313" key="2">
    <source>
        <dbReference type="Proteomes" id="UP000198828"/>
    </source>
</evidence>